<feature type="compositionally biased region" description="Basic and acidic residues" evidence="1">
    <location>
        <begin position="94"/>
        <end position="110"/>
    </location>
</feature>
<gene>
    <name evidence="2" type="ORF">Tco_0624222</name>
</gene>
<evidence type="ECO:0000313" key="3">
    <source>
        <dbReference type="Proteomes" id="UP001151760"/>
    </source>
</evidence>
<feature type="region of interest" description="Disordered" evidence="1">
    <location>
        <begin position="85"/>
        <end position="150"/>
    </location>
</feature>
<feature type="compositionally biased region" description="Basic residues" evidence="1">
    <location>
        <begin position="111"/>
        <end position="125"/>
    </location>
</feature>
<reference evidence="2" key="2">
    <citation type="submission" date="2022-01" db="EMBL/GenBank/DDBJ databases">
        <authorList>
            <person name="Yamashiro T."/>
            <person name="Shiraishi A."/>
            <person name="Satake H."/>
            <person name="Nakayama K."/>
        </authorList>
    </citation>
    <scope>NUCLEOTIDE SEQUENCE</scope>
</reference>
<evidence type="ECO:0000313" key="2">
    <source>
        <dbReference type="EMBL" id="GJS50860.1"/>
    </source>
</evidence>
<comment type="caution">
    <text evidence="2">The sequence shown here is derived from an EMBL/GenBank/DDBJ whole genome shotgun (WGS) entry which is preliminary data.</text>
</comment>
<feature type="compositionally biased region" description="Polar residues" evidence="1">
    <location>
        <begin position="167"/>
        <end position="202"/>
    </location>
</feature>
<reference evidence="2" key="1">
    <citation type="journal article" date="2022" name="Int. J. Mol. Sci.">
        <title>Draft Genome of Tanacetum Coccineum: Genomic Comparison of Closely Related Tanacetum-Family Plants.</title>
        <authorList>
            <person name="Yamashiro T."/>
            <person name="Shiraishi A."/>
            <person name="Nakayama K."/>
            <person name="Satake H."/>
        </authorList>
    </citation>
    <scope>NUCLEOTIDE SEQUENCE</scope>
</reference>
<evidence type="ECO:0000256" key="1">
    <source>
        <dbReference type="SAM" id="MobiDB-lite"/>
    </source>
</evidence>
<dbReference type="Proteomes" id="UP001151760">
    <property type="component" value="Unassembled WGS sequence"/>
</dbReference>
<proteinExistence type="predicted"/>
<feature type="compositionally biased region" description="Basic and acidic residues" evidence="1">
    <location>
        <begin position="126"/>
        <end position="146"/>
    </location>
</feature>
<accession>A0ABQ4WDE7</accession>
<sequence length="292" mass="33066">MYYPRFTKLIVNFVMSKDPSILRINQINWHYARDDPMFTTLNVISRNEDTQLYGAILPKELTNEDIRNSESYKEYYAIASGEVPPKTKARKKKVDSETTAKQKPPTDPKEKKVKKNGRKNGKQKAKKDQGNEVDRDTNANLEGRDDVMEDVVVPQVQVTQEIKGTHVTLTPRSNPSSAPNNFTPNTGSSLTQLQQPPILTPATTPSSLLQNLPNFGLLFGFDNRLKALEDNFLEFKQTNQYAEALSSSRHRIDCITMANKLNVGSCRCCRPKPELRSDRIPRRGSDEILTIP</sequence>
<feature type="region of interest" description="Disordered" evidence="1">
    <location>
        <begin position="162"/>
        <end position="202"/>
    </location>
</feature>
<dbReference type="EMBL" id="BQNB010008545">
    <property type="protein sequence ID" value="GJS50860.1"/>
    <property type="molecule type" value="Genomic_DNA"/>
</dbReference>
<protein>
    <submittedName>
        <fullName evidence="2">Uncharacterized protein</fullName>
    </submittedName>
</protein>
<organism evidence="2 3">
    <name type="scientific">Tanacetum coccineum</name>
    <dbReference type="NCBI Taxonomy" id="301880"/>
    <lineage>
        <taxon>Eukaryota</taxon>
        <taxon>Viridiplantae</taxon>
        <taxon>Streptophyta</taxon>
        <taxon>Embryophyta</taxon>
        <taxon>Tracheophyta</taxon>
        <taxon>Spermatophyta</taxon>
        <taxon>Magnoliopsida</taxon>
        <taxon>eudicotyledons</taxon>
        <taxon>Gunneridae</taxon>
        <taxon>Pentapetalae</taxon>
        <taxon>asterids</taxon>
        <taxon>campanulids</taxon>
        <taxon>Asterales</taxon>
        <taxon>Asteraceae</taxon>
        <taxon>Asteroideae</taxon>
        <taxon>Anthemideae</taxon>
        <taxon>Anthemidinae</taxon>
        <taxon>Tanacetum</taxon>
    </lineage>
</organism>
<name>A0ABQ4WDE7_9ASTR</name>
<keyword evidence="3" id="KW-1185">Reference proteome</keyword>